<dbReference type="InterPro" id="IPR014054">
    <property type="entry name" value="Phage_regulatory_Rha"/>
</dbReference>
<dbReference type="AlphaFoldDB" id="A0AAW9YAJ2"/>
<accession>A0AAW9YAJ2</accession>
<dbReference type="Pfam" id="PF09669">
    <property type="entry name" value="Phage_pRha"/>
    <property type="match status" value="1"/>
</dbReference>
<dbReference type="GO" id="GO:0003677">
    <property type="term" value="F:DNA binding"/>
    <property type="evidence" value="ECO:0007669"/>
    <property type="project" value="InterPro"/>
</dbReference>
<organism evidence="2 3">
    <name type="scientific">Aeromonas rivipollensis</name>
    <dbReference type="NCBI Taxonomy" id="948519"/>
    <lineage>
        <taxon>Bacteria</taxon>
        <taxon>Pseudomonadati</taxon>
        <taxon>Pseudomonadota</taxon>
        <taxon>Gammaproteobacteria</taxon>
        <taxon>Aeromonadales</taxon>
        <taxon>Aeromonadaceae</taxon>
        <taxon>Aeromonas</taxon>
    </lineage>
</organism>
<dbReference type="InterPro" id="IPR005039">
    <property type="entry name" value="Ant_C"/>
</dbReference>
<sequence length="252" mass="28943">MNTQVAQYNAMPSFLVNSKPLTMSSLQIAEVCKKEHRNVLAFIRQAIDDLGLLGFQQSSYINTQNKEQPCYELDEEKSTYIVAKMCPEFLLNLIREWKALKEAHDPLAIMGTMNSNQITLFARTAVELAKEVKQKEKALEQIEEQKPKVEFYDEVVDSTGYVDWNEAAKQLGYGRNTMLETLRRAQILQGNNGKRNSRNSSKKNMPYQYTIDQGYFVVKMVDTGFGFKSQTFVTGKGMAWLQKKMKQLEVLH</sequence>
<dbReference type="Pfam" id="PF03374">
    <property type="entry name" value="ANT"/>
    <property type="match status" value="1"/>
</dbReference>
<feature type="domain" description="Antirepressor protein C-terminal" evidence="1">
    <location>
        <begin position="140"/>
        <end position="246"/>
    </location>
</feature>
<protein>
    <recommendedName>
        <fullName evidence="1">Antirepressor protein C-terminal domain-containing protein</fullName>
    </recommendedName>
</protein>
<proteinExistence type="predicted"/>
<gene>
    <name evidence="2" type="ORF">G4911_08680</name>
</gene>
<dbReference type="RefSeq" id="WP_163148157.1">
    <property type="nucleotide sequence ID" value="NZ_JAAIKZ010000014.1"/>
</dbReference>
<evidence type="ECO:0000313" key="3">
    <source>
        <dbReference type="Proteomes" id="UP000480681"/>
    </source>
</evidence>
<dbReference type="EMBL" id="JAAIKZ010000014">
    <property type="protein sequence ID" value="NEX74813.1"/>
    <property type="molecule type" value="Genomic_DNA"/>
</dbReference>
<reference evidence="2 3" key="1">
    <citation type="submission" date="2020-02" db="EMBL/GenBank/DDBJ databases">
        <title>Genome sequencing of Aeromonas rivipollensis.</title>
        <authorList>
            <person name="Fono-Tamo Ubani E.K."/>
            <person name="Lekota K.E."/>
        </authorList>
    </citation>
    <scope>NUCLEOTIDE SEQUENCE [LARGE SCALE GENOMIC DNA]</scope>
    <source>
        <strain evidence="2 3">G87</strain>
    </source>
</reference>
<evidence type="ECO:0000313" key="2">
    <source>
        <dbReference type="EMBL" id="NEX74813.1"/>
    </source>
</evidence>
<evidence type="ECO:0000259" key="1">
    <source>
        <dbReference type="Pfam" id="PF03374"/>
    </source>
</evidence>
<dbReference type="Proteomes" id="UP000480681">
    <property type="component" value="Unassembled WGS sequence"/>
</dbReference>
<name>A0AAW9YAJ2_9GAMM</name>
<comment type="caution">
    <text evidence="2">The sequence shown here is derived from an EMBL/GenBank/DDBJ whole genome shotgun (WGS) entry which is preliminary data.</text>
</comment>